<organism evidence="2 3">
    <name type="scientific">Streptomyces collinus (strain DSM 40733 / Tue 365)</name>
    <dbReference type="NCBI Taxonomy" id="1214242"/>
    <lineage>
        <taxon>Bacteria</taxon>
        <taxon>Bacillati</taxon>
        <taxon>Actinomycetota</taxon>
        <taxon>Actinomycetes</taxon>
        <taxon>Kitasatosporales</taxon>
        <taxon>Streptomycetaceae</taxon>
        <taxon>Streptomyces</taxon>
    </lineage>
</organism>
<dbReference type="PATRIC" id="fig|1214242.5.peg.4915"/>
<proteinExistence type="predicted"/>
<dbReference type="KEGG" id="sci:B446_24000"/>
<keyword evidence="1" id="KW-0732">Signal</keyword>
<reference evidence="2 3" key="2">
    <citation type="journal article" date="2013" name="J. Biotechnol.">
        <title>Complete genome sequence of the kirromycin producer Streptomyces collinus Tu 365 consisting of a linear chromosome and two linear plasmids.</title>
        <authorList>
            <person name="Ruckert C."/>
            <person name="Szczepanowski R."/>
            <person name="Albersmeier A."/>
            <person name="Goesmann A."/>
            <person name="Iftime D."/>
            <person name="Musiol E.M."/>
            <person name="Blin K."/>
            <person name="Wohlleben W."/>
            <person name="Puhler A."/>
            <person name="Kalinowski J."/>
            <person name="Weber T."/>
        </authorList>
    </citation>
    <scope>NUCLEOTIDE SEQUENCE [LARGE SCALE GENOMIC DNA]</scope>
    <source>
        <strain evidence="3">DSM 40733 / Tue 365</strain>
    </source>
</reference>
<gene>
    <name evidence="2" type="ORF">B446_24000</name>
</gene>
<dbReference type="STRING" id="1214242.B446_24000"/>
<evidence type="ECO:0000313" key="2">
    <source>
        <dbReference type="EMBL" id="AGS71611.1"/>
    </source>
</evidence>
<evidence type="ECO:0008006" key="4">
    <source>
        <dbReference type="Google" id="ProtNLM"/>
    </source>
</evidence>
<name>S5V0U2_STRC3</name>
<dbReference type="AlphaFoldDB" id="S5V0U2"/>
<dbReference type="Proteomes" id="UP000015423">
    <property type="component" value="Chromosome"/>
</dbReference>
<feature type="signal peptide" evidence="1">
    <location>
        <begin position="1"/>
        <end position="21"/>
    </location>
</feature>
<dbReference type="RefSeq" id="WP_020942042.1">
    <property type="nucleotide sequence ID" value="NC_021985.1"/>
</dbReference>
<reference evidence="3" key="1">
    <citation type="submission" date="2012-10" db="EMBL/GenBank/DDBJ databases">
        <title>The complete genome sequence of Streptomyces collinus Tu 365.</title>
        <authorList>
            <person name="Ruckert C."/>
            <person name="Szczepanowski R."/>
            <person name="Goesmann A."/>
            <person name="Pross E.K."/>
            <person name="Musiol E.M."/>
            <person name="Blin K."/>
            <person name="Wohlleben W."/>
            <person name="Puhler A."/>
            <person name="Weber T."/>
            <person name="Kalinowski J."/>
        </authorList>
    </citation>
    <scope>NUCLEOTIDE SEQUENCE [LARGE SCALE GENOMIC DNA]</scope>
    <source>
        <strain evidence="3">DSM 40733 / Tue 365</strain>
    </source>
</reference>
<dbReference type="InterPro" id="IPR035992">
    <property type="entry name" value="Ricin_B-like_lectins"/>
</dbReference>
<accession>S5V0U2</accession>
<evidence type="ECO:0000313" key="3">
    <source>
        <dbReference type="Proteomes" id="UP000015423"/>
    </source>
</evidence>
<sequence>MQTRFRTTASFLMTLMLAVLAAVIPTSAAHAEAGGRWYFVNQYNHQCLKGNGEHKKLTLAKCKKKDAYQWINYGNFGFVNFSLDVYPYGGICINEKGRGKTPTLEGCDTGSGVSGWRINDARNNHKTGLVHIACGYLQAVSTTKTVCTKRPHNIKKMTWIVKYSLH</sequence>
<evidence type="ECO:0000256" key="1">
    <source>
        <dbReference type="SAM" id="SignalP"/>
    </source>
</evidence>
<dbReference type="HOGENOM" id="CLU_1601720_0_0_11"/>
<feature type="chain" id="PRO_5039053367" description="Ricin B lectin domain-containing protein" evidence="1">
    <location>
        <begin position="22"/>
        <end position="166"/>
    </location>
</feature>
<keyword evidence="3" id="KW-1185">Reference proteome</keyword>
<dbReference type="SUPFAM" id="SSF50370">
    <property type="entry name" value="Ricin B-like lectins"/>
    <property type="match status" value="1"/>
</dbReference>
<protein>
    <recommendedName>
        <fullName evidence="4">Ricin B lectin domain-containing protein</fullName>
    </recommendedName>
</protein>
<dbReference type="EMBL" id="CP006259">
    <property type="protein sequence ID" value="AGS71611.1"/>
    <property type="molecule type" value="Genomic_DNA"/>
</dbReference>